<name>A0AAV7MQV8_PLEWA</name>
<dbReference type="GO" id="GO:0005615">
    <property type="term" value="C:extracellular space"/>
    <property type="evidence" value="ECO:0007669"/>
    <property type="project" value="TreeGrafter"/>
</dbReference>
<dbReference type="InterPro" id="IPR002181">
    <property type="entry name" value="Fibrinogen_a/b/g_C_dom"/>
</dbReference>
<sequence length="195" mass="22459">MSDGGWTVLQHLTANSTEDFDRGWQDYKAGFGRVLGDHWIGNEHMHQLTQAPRHYTLGVKLVDMDGEVKWGEYEPFQVESEDSGYRIRLGLFSGTAVDALTQDTEAYLHDNQRFTTKDRDNDNYFQNCAKLEYNGVPGGGWWYDACAGANLNRRNVIYWQKDCNKEHPCKYSWMMARPAQQPPCSQSCRCSKDEL</sequence>
<dbReference type="AlphaFoldDB" id="A0AAV7MQV8"/>
<dbReference type="Gene3D" id="3.90.215.10">
    <property type="entry name" value="Gamma Fibrinogen, chain A, domain 1"/>
    <property type="match status" value="1"/>
</dbReference>
<evidence type="ECO:0000313" key="3">
    <source>
        <dbReference type="Proteomes" id="UP001066276"/>
    </source>
</evidence>
<dbReference type="InterPro" id="IPR050373">
    <property type="entry name" value="Fibrinogen_C-term_domain"/>
</dbReference>
<dbReference type="EMBL" id="JANPWB010000013">
    <property type="protein sequence ID" value="KAJ1102635.1"/>
    <property type="molecule type" value="Genomic_DNA"/>
</dbReference>
<dbReference type="PROSITE" id="PS51406">
    <property type="entry name" value="FIBRINOGEN_C_2"/>
    <property type="match status" value="1"/>
</dbReference>
<dbReference type="Proteomes" id="UP001066276">
    <property type="component" value="Chromosome 9"/>
</dbReference>
<organism evidence="2 3">
    <name type="scientific">Pleurodeles waltl</name>
    <name type="common">Iberian ribbed newt</name>
    <dbReference type="NCBI Taxonomy" id="8319"/>
    <lineage>
        <taxon>Eukaryota</taxon>
        <taxon>Metazoa</taxon>
        <taxon>Chordata</taxon>
        <taxon>Craniata</taxon>
        <taxon>Vertebrata</taxon>
        <taxon>Euteleostomi</taxon>
        <taxon>Amphibia</taxon>
        <taxon>Batrachia</taxon>
        <taxon>Caudata</taxon>
        <taxon>Salamandroidea</taxon>
        <taxon>Salamandridae</taxon>
        <taxon>Pleurodelinae</taxon>
        <taxon>Pleurodeles</taxon>
    </lineage>
</organism>
<protein>
    <recommendedName>
        <fullName evidence="1">Fibrinogen C-terminal domain-containing protein</fullName>
    </recommendedName>
</protein>
<dbReference type="SMART" id="SM00186">
    <property type="entry name" value="FBG"/>
    <property type="match status" value="1"/>
</dbReference>
<dbReference type="InterPro" id="IPR014716">
    <property type="entry name" value="Fibrinogen_a/b/g_C_1"/>
</dbReference>
<evidence type="ECO:0000259" key="1">
    <source>
        <dbReference type="PROSITE" id="PS51406"/>
    </source>
</evidence>
<proteinExistence type="predicted"/>
<dbReference type="Pfam" id="PF00147">
    <property type="entry name" value="Fibrinogen_C"/>
    <property type="match status" value="1"/>
</dbReference>
<dbReference type="InterPro" id="IPR036056">
    <property type="entry name" value="Fibrinogen-like_C"/>
</dbReference>
<accession>A0AAV7MQV8</accession>
<evidence type="ECO:0000313" key="2">
    <source>
        <dbReference type="EMBL" id="KAJ1102635.1"/>
    </source>
</evidence>
<dbReference type="SUPFAM" id="SSF56496">
    <property type="entry name" value="Fibrinogen C-terminal domain-like"/>
    <property type="match status" value="1"/>
</dbReference>
<comment type="caution">
    <text evidence="2">The sequence shown here is derived from an EMBL/GenBank/DDBJ whole genome shotgun (WGS) entry which is preliminary data.</text>
</comment>
<reference evidence="2" key="1">
    <citation type="journal article" date="2022" name="bioRxiv">
        <title>Sequencing and chromosome-scale assembly of the giantPleurodeles waltlgenome.</title>
        <authorList>
            <person name="Brown T."/>
            <person name="Elewa A."/>
            <person name="Iarovenko S."/>
            <person name="Subramanian E."/>
            <person name="Araus A.J."/>
            <person name="Petzold A."/>
            <person name="Susuki M."/>
            <person name="Suzuki K.-i.T."/>
            <person name="Hayashi T."/>
            <person name="Toyoda A."/>
            <person name="Oliveira C."/>
            <person name="Osipova E."/>
            <person name="Leigh N.D."/>
            <person name="Simon A."/>
            <person name="Yun M.H."/>
        </authorList>
    </citation>
    <scope>NUCLEOTIDE SEQUENCE</scope>
    <source>
        <strain evidence="2">20211129_DDA</strain>
        <tissue evidence="2">Liver</tissue>
    </source>
</reference>
<dbReference type="PANTHER" id="PTHR19143">
    <property type="entry name" value="FIBRINOGEN/TENASCIN/ANGIOPOEITIN"/>
    <property type="match status" value="1"/>
</dbReference>
<keyword evidence="3" id="KW-1185">Reference proteome</keyword>
<gene>
    <name evidence="2" type="ORF">NDU88_000084</name>
</gene>
<feature type="domain" description="Fibrinogen C-terminal" evidence="1">
    <location>
        <begin position="1"/>
        <end position="180"/>
    </location>
</feature>
<dbReference type="PANTHER" id="PTHR19143:SF422">
    <property type="entry name" value="FIBRINOGEN C-TERMINAL DOMAIN-CONTAINING PROTEIN"/>
    <property type="match status" value="1"/>
</dbReference>